<evidence type="ECO:0000259" key="2">
    <source>
        <dbReference type="PROSITE" id="PS50966"/>
    </source>
</evidence>
<dbReference type="AlphaFoldDB" id="A0A8H7RNU3"/>
<keyword evidence="1" id="KW-0862">Zinc</keyword>
<keyword evidence="1" id="KW-0863">Zinc-finger</keyword>
<proteinExistence type="predicted"/>
<dbReference type="PROSITE" id="PS50966">
    <property type="entry name" value="ZF_SWIM"/>
    <property type="match status" value="1"/>
</dbReference>
<dbReference type="OrthoDB" id="2430203at2759"/>
<evidence type="ECO:0000313" key="3">
    <source>
        <dbReference type="EMBL" id="KAG2213121.1"/>
    </source>
</evidence>
<gene>
    <name evidence="3" type="ORF">INT47_011270</name>
</gene>
<comment type="caution">
    <text evidence="3">The sequence shown here is derived from an EMBL/GenBank/DDBJ whole genome shotgun (WGS) entry which is preliminary data.</text>
</comment>
<feature type="domain" description="SWIM-type" evidence="2">
    <location>
        <begin position="316"/>
        <end position="351"/>
    </location>
</feature>
<evidence type="ECO:0000256" key="1">
    <source>
        <dbReference type="PROSITE-ProRule" id="PRU00325"/>
    </source>
</evidence>
<keyword evidence="4" id="KW-1185">Reference proteome</keyword>
<keyword evidence="1" id="KW-0479">Metal-binding</keyword>
<name>A0A8H7RNU3_9FUNG</name>
<dbReference type="Pfam" id="PF04434">
    <property type="entry name" value="SWIM"/>
    <property type="match status" value="1"/>
</dbReference>
<organism evidence="3 4">
    <name type="scientific">Mucor saturninus</name>
    <dbReference type="NCBI Taxonomy" id="64648"/>
    <lineage>
        <taxon>Eukaryota</taxon>
        <taxon>Fungi</taxon>
        <taxon>Fungi incertae sedis</taxon>
        <taxon>Mucoromycota</taxon>
        <taxon>Mucoromycotina</taxon>
        <taxon>Mucoromycetes</taxon>
        <taxon>Mucorales</taxon>
        <taxon>Mucorineae</taxon>
        <taxon>Mucoraceae</taxon>
        <taxon>Mucor</taxon>
    </lineage>
</organism>
<reference evidence="3" key="1">
    <citation type="submission" date="2020-12" db="EMBL/GenBank/DDBJ databases">
        <title>Metabolic potential, ecology and presence of endohyphal bacteria is reflected in genomic diversity of Mucoromycotina.</title>
        <authorList>
            <person name="Muszewska A."/>
            <person name="Okrasinska A."/>
            <person name="Steczkiewicz K."/>
            <person name="Drgas O."/>
            <person name="Orlowska M."/>
            <person name="Perlinska-Lenart U."/>
            <person name="Aleksandrzak-Piekarczyk T."/>
            <person name="Szatraj K."/>
            <person name="Zielenkiewicz U."/>
            <person name="Pilsyk S."/>
            <person name="Malc E."/>
            <person name="Mieczkowski P."/>
            <person name="Kruszewska J.S."/>
            <person name="Biernat P."/>
            <person name="Pawlowska J."/>
        </authorList>
    </citation>
    <scope>NUCLEOTIDE SEQUENCE</scope>
    <source>
        <strain evidence="3">WA0000017839</strain>
    </source>
</reference>
<dbReference type="Proteomes" id="UP000603453">
    <property type="component" value="Unassembled WGS sequence"/>
</dbReference>
<dbReference type="EMBL" id="JAEPRD010000004">
    <property type="protein sequence ID" value="KAG2213121.1"/>
    <property type="molecule type" value="Genomic_DNA"/>
</dbReference>
<protein>
    <recommendedName>
        <fullName evidence="2">SWIM-type domain-containing protein</fullName>
    </recommendedName>
</protein>
<dbReference type="InterPro" id="IPR007527">
    <property type="entry name" value="Znf_SWIM"/>
</dbReference>
<dbReference type="GO" id="GO:0008270">
    <property type="term" value="F:zinc ion binding"/>
    <property type="evidence" value="ECO:0007669"/>
    <property type="project" value="UniProtKB-KW"/>
</dbReference>
<sequence>MVRQRQQTYVFREYYVCHCSGSKREHAGVVRGGTSVQVRSLQKRSKKIKCPAALKVVCLPALPIFSNGSLYTIVTRHSLTGTGCPVTFFFLIDQSMGPLANFVGFLRNNVGILNIEKITLDVSSTELGAIQEQEPGDTHHNNTLQSKSIATLKAMMWERDRPVFTRKLTVFITENSVYHAFLQYFKIWYLENDAFMRWSAAYQPAIYTNMETNNYVESWHNQLRTTYLGRETNRRVNRLVFVLVKDVLSKYGNNISRILLKVVRMCPEERRHSAREMQAEAISADALEQIIETARTDSAGRSGYVVSSFSTSDVSYDVVVDDLQMITCNCPDFCFNNIACKHMYLLKCDMSRLSVFEVSYEFREMVGKVGSPDSSALFTPDEQAPLTDPSNSSTEFDTLLSNIHKLKR</sequence>
<accession>A0A8H7RNU3</accession>
<evidence type="ECO:0000313" key="4">
    <source>
        <dbReference type="Proteomes" id="UP000603453"/>
    </source>
</evidence>